<dbReference type="GeneID" id="43638922"/>
<gene>
    <name evidence="1" type="ORF">BDV38DRAFT_248218</name>
</gene>
<evidence type="ECO:0000313" key="1">
    <source>
        <dbReference type="EMBL" id="KAE8137085.1"/>
    </source>
</evidence>
<dbReference type="RefSeq" id="XP_031913148.1">
    <property type="nucleotide sequence ID" value="XM_032054712.1"/>
</dbReference>
<keyword evidence="2" id="KW-1185">Reference proteome</keyword>
<protein>
    <submittedName>
        <fullName evidence="1">Uncharacterized protein</fullName>
    </submittedName>
</protein>
<reference evidence="1 2" key="1">
    <citation type="submission" date="2019-04" db="EMBL/GenBank/DDBJ databases">
        <title>Friends and foes A comparative genomics study of 23 Aspergillus species from section Flavi.</title>
        <authorList>
            <consortium name="DOE Joint Genome Institute"/>
            <person name="Kjaerbolling I."/>
            <person name="Vesth T."/>
            <person name="Frisvad J.C."/>
            <person name="Nybo J.L."/>
            <person name="Theobald S."/>
            <person name="Kildgaard S."/>
            <person name="Isbrandt T."/>
            <person name="Kuo A."/>
            <person name="Sato A."/>
            <person name="Lyhne E.K."/>
            <person name="Kogle M.E."/>
            <person name="Wiebenga A."/>
            <person name="Kun R.S."/>
            <person name="Lubbers R.J."/>
            <person name="Makela M.R."/>
            <person name="Barry K."/>
            <person name="Chovatia M."/>
            <person name="Clum A."/>
            <person name="Daum C."/>
            <person name="Haridas S."/>
            <person name="He G."/>
            <person name="LaButti K."/>
            <person name="Lipzen A."/>
            <person name="Mondo S."/>
            <person name="Riley R."/>
            <person name="Salamov A."/>
            <person name="Simmons B.A."/>
            <person name="Magnuson J.K."/>
            <person name="Henrissat B."/>
            <person name="Mortensen U.H."/>
            <person name="Larsen T.O."/>
            <person name="Devries R.P."/>
            <person name="Grigoriev I.V."/>
            <person name="Machida M."/>
            <person name="Baker S.E."/>
            <person name="Andersen M.R."/>
        </authorList>
    </citation>
    <scope>NUCLEOTIDE SEQUENCE [LARGE SCALE GENOMIC DNA]</scope>
    <source>
        <strain evidence="1 2">CBS 117625</strain>
    </source>
</reference>
<organism evidence="1 2">
    <name type="scientific">Aspergillus pseudotamarii</name>
    <dbReference type="NCBI Taxonomy" id="132259"/>
    <lineage>
        <taxon>Eukaryota</taxon>
        <taxon>Fungi</taxon>
        <taxon>Dikarya</taxon>
        <taxon>Ascomycota</taxon>
        <taxon>Pezizomycotina</taxon>
        <taxon>Eurotiomycetes</taxon>
        <taxon>Eurotiomycetidae</taxon>
        <taxon>Eurotiales</taxon>
        <taxon>Aspergillaceae</taxon>
        <taxon>Aspergillus</taxon>
        <taxon>Aspergillus subgen. Circumdati</taxon>
    </lineage>
</organism>
<dbReference type="Proteomes" id="UP000325672">
    <property type="component" value="Unassembled WGS sequence"/>
</dbReference>
<dbReference type="EMBL" id="ML743580">
    <property type="protein sequence ID" value="KAE8137085.1"/>
    <property type="molecule type" value="Genomic_DNA"/>
</dbReference>
<evidence type="ECO:0000313" key="2">
    <source>
        <dbReference type="Proteomes" id="UP000325672"/>
    </source>
</evidence>
<dbReference type="AlphaFoldDB" id="A0A5N6SR74"/>
<sequence length="84" mass="9782">MNLDTSSHWKETSNHRHQMMSIHNELREMDHYSLPAISSSSPVTTDTNNLNTLYIPKRRMKPHGLKIPIQRILVSKLPQSIQLH</sequence>
<accession>A0A5N6SR74</accession>
<name>A0A5N6SR74_ASPPS</name>
<proteinExistence type="predicted"/>